<proteinExistence type="predicted"/>
<dbReference type="PANTHER" id="PTHR33418">
    <property type="entry name" value="HELICASE-ASSOCIATED"/>
    <property type="match status" value="1"/>
</dbReference>
<feature type="domain" description="Helicase-associated" evidence="1">
    <location>
        <begin position="186"/>
        <end position="247"/>
    </location>
</feature>
<protein>
    <recommendedName>
        <fullName evidence="1">Helicase-associated domain-containing protein</fullName>
    </recommendedName>
</protein>
<organism evidence="2 3">
    <name type="scientific">Mycolicibacterium conceptionense</name>
    <dbReference type="NCBI Taxonomy" id="451644"/>
    <lineage>
        <taxon>Bacteria</taxon>
        <taxon>Bacillati</taxon>
        <taxon>Actinomycetota</taxon>
        <taxon>Actinomycetes</taxon>
        <taxon>Mycobacteriales</taxon>
        <taxon>Mycobacteriaceae</taxon>
        <taxon>Mycolicibacterium</taxon>
    </lineage>
</organism>
<reference evidence="2 3" key="1">
    <citation type="submission" date="2015-06" db="EMBL/GenBank/DDBJ databases">
        <title>Genome sequence of Mycobacterium conceptionense strain MLE.</title>
        <authorList>
            <person name="Greninger A.L."/>
            <person name="Cunningham G."/>
            <person name="Chiu C.Y."/>
            <person name="Miller S."/>
        </authorList>
    </citation>
    <scope>NUCLEOTIDE SEQUENCE [LARGE SCALE GENOMIC DNA]</scope>
    <source>
        <strain evidence="2 3">MLE</strain>
    </source>
</reference>
<comment type="caution">
    <text evidence="2">The sequence shown here is derived from an EMBL/GenBank/DDBJ whole genome shotgun (WGS) entry which is preliminary data.</text>
</comment>
<sequence length="317" mass="36824">MEWMRRAAALIEAPDPNSDAYTWLVWQWHLRETGSLSRRQCIVLGALPVAVRELRTDAWVQRFLSVAALDHAGQPISGDWRTQWLARQRRLHSLSLLPVARAELLDRLDDFSWQPVGERWHSSLAEIMEFTDQYGRLPARSDDPRAAGWLAAQRFALRNGRMQPERARALAALPGWSKSMNSTRSRTPWELRCRQLRAFVDANRRYPDADSTDPSEVAAARWVTTQREQYRRDGLSDYRVRQLSALPGWRWSARDAAWDERFRELVHELRRGPIGTDHRLYGWVVAQRRRHRDGRLSPEQAARMRSLGMLGETLQAA</sequence>
<dbReference type="AlphaFoldDB" id="A0A0J8U9P9"/>
<dbReference type="Proteomes" id="UP000037594">
    <property type="component" value="Unassembled WGS sequence"/>
</dbReference>
<dbReference type="InterPro" id="IPR005114">
    <property type="entry name" value="Helicase_assoc"/>
</dbReference>
<accession>A0A0J8U9P9</accession>
<evidence type="ECO:0000313" key="2">
    <source>
        <dbReference type="EMBL" id="KMV17702.1"/>
    </source>
</evidence>
<gene>
    <name evidence="2" type="ORF">ACT17_15365</name>
</gene>
<dbReference type="Pfam" id="PF03457">
    <property type="entry name" value="HA"/>
    <property type="match status" value="1"/>
</dbReference>
<evidence type="ECO:0000259" key="1">
    <source>
        <dbReference type="Pfam" id="PF03457"/>
    </source>
</evidence>
<evidence type="ECO:0000313" key="3">
    <source>
        <dbReference type="Proteomes" id="UP000037594"/>
    </source>
</evidence>
<dbReference type="PATRIC" id="fig|451644.5.peg.3185"/>
<dbReference type="PANTHER" id="PTHR33418:SF1">
    <property type="entry name" value="HELICASE-ASSOCIATED DOMAIN-CONTAINING PROTEIN"/>
    <property type="match status" value="1"/>
</dbReference>
<dbReference type="EMBL" id="LFOD01000012">
    <property type="protein sequence ID" value="KMV17702.1"/>
    <property type="molecule type" value="Genomic_DNA"/>
</dbReference>
<dbReference type="Gene3D" id="6.10.140.530">
    <property type="match status" value="3"/>
</dbReference>
<name>A0A0J8U9P9_9MYCO</name>